<dbReference type="InterPro" id="IPR002481">
    <property type="entry name" value="FUR"/>
</dbReference>
<name>A0A7X0MVZ2_9GAMM</name>
<dbReference type="GO" id="GO:0045892">
    <property type="term" value="P:negative regulation of DNA-templated transcription"/>
    <property type="evidence" value="ECO:0007669"/>
    <property type="project" value="TreeGrafter"/>
</dbReference>
<dbReference type="InterPro" id="IPR036388">
    <property type="entry name" value="WH-like_DNA-bd_sf"/>
</dbReference>
<gene>
    <name evidence="9" type="ORF">HNR48_002526</name>
</gene>
<evidence type="ECO:0000256" key="2">
    <source>
        <dbReference type="ARBA" id="ARBA00022491"/>
    </source>
</evidence>
<dbReference type="RefSeq" id="WP_166846376.1">
    <property type="nucleotide sequence ID" value="NZ_JAAONY010000002.1"/>
</dbReference>
<feature type="binding site" evidence="8">
    <location>
        <position position="121"/>
    </location>
    <ligand>
        <name>Fe cation</name>
        <dbReference type="ChEBI" id="CHEBI:24875"/>
    </ligand>
</feature>
<comment type="cofactor">
    <cofactor evidence="7">
        <name>Zn(2+)</name>
        <dbReference type="ChEBI" id="CHEBI:29105"/>
    </cofactor>
    <text evidence="7">Binds 1 zinc ion per subunit.</text>
</comment>
<evidence type="ECO:0000256" key="6">
    <source>
        <dbReference type="ARBA" id="ARBA00023163"/>
    </source>
</evidence>
<feature type="binding site" evidence="7">
    <location>
        <position position="107"/>
    </location>
    <ligand>
        <name>Zn(2+)</name>
        <dbReference type="ChEBI" id="CHEBI:29105"/>
    </ligand>
</feature>
<dbReference type="GO" id="GO:0005829">
    <property type="term" value="C:cytosol"/>
    <property type="evidence" value="ECO:0007669"/>
    <property type="project" value="TreeGrafter"/>
</dbReference>
<dbReference type="GO" id="GO:0008270">
    <property type="term" value="F:zinc ion binding"/>
    <property type="evidence" value="ECO:0007669"/>
    <property type="project" value="TreeGrafter"/>
</dbReference>
<keyword evidence="5" id="KW-0238">DNA-binding</keyword>
<dbReference type="EMBL" id="JACHHT010000002">
    <property type="protein sequence ID" value="MBB6522241.1"/>
    <property type="molecule type" value="Genomic_DNA"/>
</dbReference>
<dbReference type="GO" id="GO:0000976">
    <property type="term" value="F:transcription cis-regulatory region binding"/>
    <property type="evidence" value="ECO:0007669"/>
    <property type="project" value="TreeGrafter"/>
</dbReference>
<protein>
    <submittedName>
        <fullName evidence="9">Fur family zinc uptake transcriptional regulator</fullName>
    </submittedName>
</protein>
<keyword evidence="7" id="KW-0479">Metal-binding</keyword>
<dbReference type="FunCoup" id="A0A7X0MVZ2">
    <property type="interactions" value="110"/>
</dbReference>
<evidence type="ECO:0000313" key="9">
    <source>
        <dbReference type="EMBL" id="MBB6522241.1"/>
    </source>
</evidence>
<keyword evidence="4" id="KW-0805">Transcription regulation</keyword>
<dbReference type="Gene3D" id="3.30.1490.190">
    <property type="match status" value="1"/>
</dbReference>
<dbReference type="Proteomes" id="UP000528457">
    <property type="component" value="Unassembled WGS sequence"/>
</dbReference>
<dbReference type="InterPro" id="IPR036390">
    <property type="entry name" value="WH_DNA-bd_sf"/>
</dbReference>
<dbReference type="Pfam" id="PF01475">
    <property type="entry name" value="FUR"/>
    <property type="match status" value="1"/>
</dbReference>
<feature type="binding site" evidence="7">
    <location>
        <position position="104"/>
    </location>
    <ligand>
        <name>Zn(2+)</name>
        <dbReference type="ChEBI" id="CHEBI:29105"/>
    </ligand>
</feature>
<keyword evidence="3 7" id="KW-0862">Zinc</keyword>
<evidence type="ECO:0000256" key="8">
    <source>
        <dbReference type="PIRSR" id="PIRSR602481-2"/>
    </source>
</evidence>
<comment type="similarity">
    <text evidence="1">Belongs to the Fur family.</text>
</comment>
<feature type="binding site" evidence="8">
    <location>
        <position position="97"/>
    </location>
    <ligand>
        <name>Fe cation</name>
        <dbReference type="ChEBI" id="CHEBI:24875"/>
    </ligand>
</feature>
<organism evidence="9 10">
    <name type="scientific">Pseudoteredinibacter isoporae</name>
    <dbReference type="NCBI Taxonomy" id="570281"/>
    <lineage>
        <taxon>Bacteria</taxon>
        <taxon>Pseudomonadati</taxon>
        <taxon>Pseudomonadota</taxon>
        <taxon>Gammaproteobacteria</taxon>
        <taxon>Cellvibrionales</taxon>
        <taxon>Cellvibrionaceae</taxon>
        <taxon>Pseudoteredinibacter</taxon>
    </lineage>
</organism>
<dbReference type="PANTHER" id="PTHR33202">
    <property type="entry name" value="ZINC UPTAKE REGULATION PROTEIN"/>
    <property type="match status" value="1"/>
</dbReference>
<dbReference type="SUPFAM" id="SSF46785">
    <property type="entry name" value="Winged helix' DNA-binding domain"/>
    <property type="match status" value="1"/>
</dbReference>
<feature type="binding site" evidence="7">
    <location>
        <position position="148"/>
    </location>
    <ligand>
        <name>Zn(2+)</name>
        <dbReference type="ChEBI" id="CHEBI:29105"/>
    </ligand>
</feature>
<sequence>MVDVEKVLAQVEKDCRRTGRRLTEKRKQVLIGLLKSERALSAYEIVNYCKWTYQTSFAPMTVYRILEFLESEKLVHKLHITNKYVACSNICCKQEHDVAQFLICDSCGSVKEVSVDGSALETLKNNAEHVGFQVKSPQIELHGLCQNCCSKEQAH</sequence>
<dbReference type="InterPro" id="IPR043135">
    <property type="entry name" value="Fur_C"/>
</dbReference>
<accession>A0A7X0MVZ2</accession>
<feature type="binding site" evidence="7">
    <location>
        <position position="145"/>
    </location>
    <ligand>
        <name>Zn(2+)</name>
        <dbReference type="ChEBI" id="CHEBI:29105"/>
    </ligand>
</feature>
<keyword evidence="2" id="KW-0678">Repressor</keyword>
<dbReference type="InParanoid" id="A0A7X0MVZ2"/>
<keyword evidence="10" id="KW-1185">Reference proteome</keyword>
<dbReference type="GO" id="GO:0003700">
    <property type="term" value="F:DNA-binding transcription factor activity"/>
    <property type="evidence" value="ECO:0007669"/>
    <property type="project" value="InterPro"/>
</dbReference>
<evidence type="ECO:0000256" key="7">
    <source>
        <dbReference type="PIRSR" id="PIRSR602481-1"/>
    </source>
</evidence>
<keyword evidence="8" id="KW-0408">Iron</keyword>
<evidence type="ECO:0000256" key="5">
    <source>
        <dbReference type="ARBA" id="ARBA00023125"/>
    </source>
</evidence>
<reference evidence="9 10" key="1">
    <citation type="submission" date="2020-08" db="EMBL/GenBank/DDBJ databases">
        <title>Genomic Encyclopedia of Type Strains, Phase IV (KMG-IV): sequencing the most valuable type-strain genomes for metagenomic binning, comparative biology and taxonomic classification.</title>
        <authorList>
            <person name="Goeker M."/>
        </authorList>
    </citation>
    <scope>NUCLEOTIDE SEQUENCE [LARGE SCALE GENOMIC DNA]</scope>
    <source>
        <strain evidence="9 10">DSM 22368</strain>
    </source>
</reference>
<evidence type="ECO:0000256" key="4">
    <source>
        <dbReference type="ARBA" id="ARBA00023015"/>
    </source>
</evidence>
<evidence type="ECO:0000256" key="3">
    <source>
        <dbReference type="ARBA" id="ARBA00022833"/>
    </source>
</evidence>
<dbReference type="Gene3D" id="1.10.10.10">
    <property type="entry name" value="Winged helix-like DNA-binding domain superfamily/Winged helix DNA-binding domain"/>
    <property type="match status" value="1"/>
</dbReference>
<evidence type="ECO:0000256" key="1">
    <source>
        <dbReference type="ARBA" id="ARBA00007957"/>
    </source>
</evidence>
<comment type="caution">
    <text evidence="9">The sequence shown here is derived from an EMBL/GenBank/DDBJ whole genome shotgun (WGS) entry which is preliminary data.</text>
</comment>
<comment type="cofactor">
    <cofactor evidence="8">
        <name>Mn(2+)</name>
        <dbReference type="ChEBI" id="CHEBI:29035"/>
    </cofactor>
    <cofactor evidence="8">
        <name>Fe(2+)</name>
        <dbReference type="ChEBI" id="CHEBI:29033"/>
    </cofactor>
    <text evidence="8">Binds 1 Mn(2+) or Fe(2+) ion per subunit.</text>
</comment>
<evidence type="ECO:0000313" key="10">
    <source>
        <dbReference type="Proteomes" id="UP000528457"/>
    </source>
</evidence>
<proteinExistence type="inferred from homology"/>
<dbReference type="AlphaFoldDB" id="A0A7X0MVZ2"/>
<keyword evidence="6" id="KW-0804">Transcription</keyword>
<dbReference type="PANTHER" id="PTHR33202:SF6">
    <property type="entry name" value="ZINC UPTAKE REGULATION PROTEIN"/>
    <property type="match status" value="1"/>
</dbReference>
<dbReference type="GO" id="GO:1900376">
    <property type="term" value="P:regulation of secondary metabolite biosynthetic process"/>
    <property type="evidence" value="ECO:0007669"/>
    <property type="project" value="TreeGrafter"/>
</dbReference>